<dbReference type="AlphaFoldDB" id="A6G0W6"/>
<dbReference type="Proteomes" id="UP000005801">
    <property type="component" value="Unassembled WGS sequence"/>
</dbReference>
<keyword evidence="2" id="KW-1185">Reference proteome</keyword>
<evidence type="ECO:0000313" key="2">
    <source>
        <dbReference type="Proteomes" id="UP000005801"/>
    </source>
</evidence>
<sequence length="51" mass="5422">MESTFALACGATIDTVALSALYLKARRDPVERGELVSIPGTGRSRGAVERE</sequence>
<protein>
    <submittedName>
        <fullName evidence="1">Uncharacterized protein</fullName>
    </submittedName>
</protein>
<dbReference type="EMBL" id="ABCS01000010">
    <property type="protein sequence ID" value="EDM80504.1"/>
    <property type="molecule type" value="Genomic_DNA"/>
</dbReference>
<reference evidence="1 2" key="1">
    <citation type="submission" date="2007-06" db="EMBL/GenBank/DDBJ databases">
        <authorList>
            <person name="Shimkets L."/>
            <person name="Ferriera S."/>
            <person name="Johnson J."/>
            <person name="Kravitz S."/>
            <person name="Beeson K."/>
            <person name="Sutton G."/>
            <person name="Rogers Y.-H."/>
            <person name="Friedman R."/>
            <person name="Frazier M."/>
            <person name="Venter J.C."/>
        </authorList>
    </citation>
    <scope>NUCLEOTIDE SEQUENCE [LARGE SCALE GENOMIC DNA]</scope>
    <source>
        <strain evidence="1 2">SIR-1</strain>
    </source>
</reference>
<accession>A6G0W6</accession>
<organism evidence="1 2">
    <name type="scientific">Plesiocystis pacifica SIR-1</name>
    <dbReference type="NCBI Taxonomy" id="391625"/>
    <lineage>
        <taxon>Bacteria</taxon>
        <taxon>Pseudomonadati</taxon>
        <taxon>Myxococcota</taxon>
        <taxon>Polyangia</taxon>
        <taxon>Nannocystales</taxon>
        <taxon>Nannocystaceae</taxon>
        <taxon>Plesiocystis</taxon>
    </lineage>
</organism>
<name>A6G0W6_9BACT</name>
<gene>
    <name evidence="1" type="ORF">PPSIR1_41874</name>
</gene>
<dbReference type="STRING" id="391625.PPSIR1_41874"/>
<evidence type="ECO:0000313" key="1">
    <source>
        <dbReference type="EMBL" id="EDM80504.1"/>
    </source>
</evidence>
<comment type="caution">
    <text evidence="1">The sequence shown here is derived from an EMBL/GenBank/DDBJ whole genome shotgun (WGS) entry which is preliminary data.</text>
</comment>
<proteinExistence type="predicted"/>